<feature type="non-terminal residue" evidence="2">
    <location>
        <position position="75"/>
    </location>
</feature>
<proteinExistence type="predicted"/>
<protein>
    <submittedName>
        <fullName evidence="2">Uncharacterized protein</fullName>
    </submittedName>
</protein>
<accession>A0ABS8VHZ6</accession>
<name>A0ABS8VHZ6_DATST</name>
<evidence type="ECO:0000256" key="1">
    <source>
        <dbReference type="SAM" id="MobiDB-lite"/>
    </source>
</evidence>
<organism evidence="2 3">
    <name type="scientific">Datura stramonium</name>
    <name type="common">Jimsonweed</name>
    <name type="synonym">Common thornapple</name>
    <dbReference type="NCBI Taxonomy" id="4076"/>
    <lineage>
        <taxon>Eukaryota</taxon>
        <taxon>Viridiplantae</taxon>
        <taxon>Streptophyta</taxon>
        <taxon>Embryophyta</taxon>
        <taxon>Tracheophyta</taxon>
        <taxon>Spermatophyta</taxon>
        <taxon>Magnoliopsida</taxon>
        <taxon>eudicotyledons</taxon>
        <taxon>Gunneridae</taxon>
        <taxon>Pentapetalae</taxon>
        <taxon>asterids</taxon>
        <taxon>lamiids</taxon>
        <taxon>Solanales</taxon>
        <taxon>Solanaceae</taxon>
        <taxon>Solanoideae</taxon>
        <taxon>Datureae</taxon>
        <taxon>Datura</taxon>
    </lineage>
</organism>
<dbReference type="Proteomes" id="UP000823775">
    <property type="component" value="Unassembled WGS sequence"/>
</dbReference>
<comment type="caution">
    <text evidence="2">The sequence shown here is derived from an EMBL/GenBank/DDBJ whole genome shotgun (WGS) entry which is preliminary data.</text>
</comment>
<gene>
    <name evidence="2" type="ORF">HAX54_037152</name>
</gene>
<feature type="region of interest" description="Disordered" evidence="1">
    <location>
        <begin position="54"/>
        <end position="75"/>
    </location>
</feature>
<sequence>MGGMKSSGQRCVRENGEEGFGVLVCLSHQLEMEENGEGEAVVGVGRAWQRKERKSKERRGFTVVKNRGKRETRLG</sequence>
<evidence type="ECO:0000313" key="3">
    <source>
        <dbReference type="Proteomes" id="UP000823775"/>
    </source>
</evidence>
<keyword evidence="3" id="KW-1185">Reference proteome</keyword>
<evidence type="ECO:0000313" key="2">
    <source>
        <dbReference type="EMBL" id="MCD9646901.1"/>
    </source>
</evidence>
<reference evidence="2 3" key="1">
    <citation type="journal article" date="2021" name="BMC Genomics">
        <title>Datura genome reveals duplications of psychoactive alkaloid biosynthetic genes and high mutation rate following tissue culture.</title>
        <authorList>
            <person name="Rajewski A."/>
            <person name="Carter-House D."/>
            <person name="Stajich J."/>
            <person name="Litt A."/>
        </authorList>
    </citation>
    <scope>NUCLEOTIDE SEQUENCE [LARGE SCALE GENOMIC DNA]</scope>
    <source>
        <strain evidence="2">AR-01</strain>
    </source>
</reference>
<dbReference type="EMBL" id="JACEIK010004952">
    <property type="protein sequence ID" value="MCD9646901.1"/>
    <property type="molecule type" value="Genomic_DNA"/>
</dbReference>